<keyword evidence="1" id="KW-0812">Transmembrane</keyword>
<gene>
    <name evidence="2" type="ORF">C5E45_03375</name>
</gene>
<dbReference type="Pfam" id="PF06912">
    <property type="entry name" value="DUF1275"/>
    <property type="match status" value="1"/>
</dbReference>
<evidence type="ECO:0008006" key="4">
    <source>
        <dbReference type="Google" id="ProtNLM"/>
    </source>
</evidence>
<dbReference type="Proteomes" id="UP000239874">
    <property type="component" value="Unassembled WGS sequence"/>
</dbReference>
<feature type="transmembrane region" description="Helical" evidence="1">
    <location>
        <begin position="30"/>
        <end position="54"/>
    </location>
</feature>
<dbReference type="PANTHER" id="PTHR37314:SF4">
    <property type="entry name" value="UPF0700 TRANSMEMBRANE PROTEIN YOAK"/>
    <property type="match status" value="1"/>
</dbReference>
<keyword evidence="1" id="KW-0472">Membrane</keyword>
<accession>A0A2S6AY49</accession>
<dbReference type="PANTHER" id="PTHR37314">
    <property type="entry name" value="SLR0142 PROTEIN"/>
    <property type="match status" value="1"/>
</dbReference>
<dbReference type="AlphaFoldDB" id="A0A2S6AY49"/>
<dbReference type="EMBL" id="PSZC01000001">
    <property type="protein sequence ID" value="PPJ40123.1"/>
    <property type="molecule type" value="Genomic_DNA"/>
</dbReference>
<protein>
    <recommendedName>
        <fullName evidence="4">DUF1275 domain-containing protein</fullName>
    </recommendedName>
</protein>
<evidence type="ECO:0000256" key="1">
    <source>
        <dbReference type="SAM" id="Phobius"/>
    </source>
</evidence>
<sequence length="267" mass="28810">MRFFPFAQDRQQLRELYACHEPHNSHRALLVGYGSPLATVAAFVNAVAILTLAIPVGNPTATTTRLGMDAANPWLFESSVLALILIGFLMGAACAGATPAPSKTHAGVRHSAVMIGDALLLVLAFAWSERTLSVFLAALACGLQNRTTSSLRTMQIRTTHFTGTVTDLGLIIGRSRLHGVDRWRAAVLSASERCTSRLTPATTHGDRVPSSIAACSTALERIRVGPLNQSCKPRRILRFLHIFVAVCTIGSGFSRPIRVTGLQLQQW</sequence>
<feature type="transmembrane region" description="Helical" evidence="1">
    <location>
        <begin position="74"/>
        <end position="95"/>
    </location>
</feature>
<name>A0A2S6AY49_9NOCA</name>
<evidence type="ECO:0000313" key="2">
    <source>
        <dbReference type="EMBL" id="PPJ40123.1"/>
    </source>
</evidence>
<evidence type="ECO:0000313" key="3">
    <source>
        <dbReference type="Proteomes" id="UP000239874"/>
    </source>
</evidence>
<keyword evidence="1" id="KW-1133">Transmembrane helix</keyword>
<organism evidence="2 3">
    <name type="scientific">Nocardia nova</name>
    <dbReference type="NCBI Taxonomy" id="37330"/>
    <lineage>
        <taxon>Bacteria</taxon>
        <taxon>Bacillati</taxon>
        <taxon>Actinomycetota</taxon>
        <taxon>Actinomycetes</taxon>
        <taxon>Mycobacteriales</taxon>
        <taxon>Nocardiaceae</taxon>
        <taxon>Nocardia</taxon>
    </lineage>
</organism>
<feature type="transmembrane region" description="Helical" evidence="1">
    <location>
        <begin position="107"/>
        <end position="127"/>
    </location>
</feature>
<comment type="caution">
    <text evidence="2">The sequence shown here is derived from an EMBL/GenBank/DDBJ whole genome shotgun (WGS) entry which is preliminary data.</text>
</comment>
<reference evidence="2 3" key="1">
    <citation type="submission" date="2018-02" db="EMBL/GenBank/DDBJ databases">
        <title>8 Nocardia nova and 1 Nocardia cyriacigeorgica strain used for evolution to TMP-SMX.</title>
        <authorList>
            <person name="Mehta H."/>
            <person name="Weng J."/>
            <person name="Shamoo Y."/>
        </authorList>
    </citation>
    <scope>NUCLEOTIDE SEQUENCE [LARGE SCALE GENOMIC DNA]</scope>
    <source>
        <strain evidence="2 3">MDA3139</strain>
    </source>
</reference>
<dbReference type="OrthoDB" id="4568693at2"/>
<proteinExistence type="predicted"/>
<dbReference type="InterPro" id="IPR010699">
    <property type="entry name" value="DUF1275"/>
</dbReference>